<organism evidence="2 3">
    <name type="scientific">Ustilago trichophora</name>
    <dbReference type="NCBI Taxonomy" id="86804"/>
    <lineage>
        <taxon>Eukaryota</taxon>
        <taxon>Fungi</taxon>
        <taxon>Dikarya</taxon>
        <taxon>Basidiomycota</taxon>
        <taxon>Ustilaginomycotina</taxon>
        <taxon>Ustilaginomycetes</taxon>
        <taxon>Ustilaginales</taxon>
        <taxon>Ustilaginaceae</taxon>
        <taxon>Ustilago</taxon>
    </lineage>
</organism>
<dbReference type="Proteomes" id="UP000324022">
    <property type="component" value="Unassembled WGS sequence"/>
</dbReference>
<gene>
    <name evidence="2" type="ORF">UTRI_04350_B</name>
</gene>
<protein>
    <submittedName>
        <fullName evidence="2">Uncharacterized protein</fullName>
    </submittedName>
</protein>
<evidence type="ECO:0000256" key="1">
    <source>
        <dbReference type="SAM" id="MobiDB-lite"/>
    </source>
</evidence>
<reference evidence="2 3" key="1">
    <citation type="submission" date="2018-03" db="EMBL/GenBank/DDBJ databases">
        <authorList>
            <person name="Guldener U."/>
        </authorList>
    </citation>
    <scope>NUCLEOTIDE SEQUENCE [LARGE SCALE GENOMIC DNA]</scope>
    <source>
        <strain evidence="2 3">NBRC100155</strain>
    </source>
</reference>
<dbReference type="EMBL" id="OOIN01000018">
    <property type="protein sequence ID" value="SPO27617.1"/>
    <property type="molecule type" value="Genomic_DNA"/>
</dbReference>
<feature type="compositionally biased region" description="Polar residues" evidence="1">
    <location>
        <begin position="67"/>
        <end position="76"/>
    </location>
</feature>
<dbReference type="OrthoDB" id="2556292at2759"/>
<dbReference type="AlphaFoldDB" id="A0A5C3ED88"/>
<feature type="compositionally biased region" description="Basic and acidic residues" evidence="1">
    <location>
        <begin position="92"/>
        <end position="101"/>
    </location>
</feature>
<accession>A0A5C3ED88</accession>
<feature type="region of interest" description="Disordered" evidence="1">
    <location>
        <begin position="1"/>
        <end position="101"/>
    </location>
</feature>
<proteinExistence type="predicted"/>
<name>A0A5C3ED88_9BASI</name>
<evidence type="ECO:0000313" key="3">
    <source>
        <dbReference type="Proteomes" id="UP000324022"/>
    </source>
</evidence>
<evidence type="ECO:0000313" key="2">
    <source>
        <dbReference type="EMBL" id="SPO27617.1"/>
    </source>
</evidence>
<sequence>MPEPGRTCACTPRSLLLPAGGVKTLDPSQRVSAQELAAKDKEWQRQRQASNARAEHAQTPPSRPPSYVSTASQVGQNIKAKKKGSPFSLFSRRSDNEAGKT</sequence>
<keyword evidence="3" id="KW-1185">Reference proteome</keyword>